<keyword evidence="2" id="KW-0964">Secreted</keyword>
<comment type="caution">
    <text evidence="18">The sequence shown here is derived from an EMBL/GenBank/DDBJ whole genome shotgun (WGS) entry which is preliminary data.</text>
</comment>
<dbReference type="InterPro" id="IPR003137">
    <property type="entry name" value="PA_domain"/>
</dbReference>
<evidence type="ECO:0000256" key="4">
    <source>
        <dbReference type="ARBA" id="ARBA00022729"/>
    </source>
</evidence>
<evidence type="ECO:0000256" key="11">
    <source>
        <dbReference type="SAM" id="Phobius"/>
    </source>
</evidence>
<feature type="domain" description="Peptidase S8/S53" evidence="13">
    <location>
        <begin position="179"/>
        <end position="658"/>
    </location>
</feature>
<dbReference type="PROSITE" id="PS00138">
    <property type="entry name" value="SUBTILASE_SER"/>
    <property type="match status" value="1"/>
</dbReference>
<feature type="domain" description="Subtilisin-like protease fibronectin type-III" evidence="17">
    <location>
        <begin position="702"/>
        <end position="793"/>
    </location>
</feature>
<feature type="domain" description="PA" evidence="14">
    <location>
        <begin position="457"/>
        <end position="523"/>
    </location>
</feature>
<dbReference type="Proteomes" id="UP000321196">
    <property type="component" value="Unassembled WGS sequence"/>
</dbReference>
<dbReference type="SUPFAM" id="SSF52025">
    <property type="entry name" value="PA domain"/>
    <property type="match status" value="1"/>
</dbReference>
<dbReference type="InterPro" id="IPR000209">
    <property type="entry name" value="Peptidase_S8/S53_dom"/>
</dbReference>
<dbReference type="Gene3D" id="2.60.40.2310">
    <property type="match status" value="1"/>
</dbReference>
<evidence type="ECO:0000313" key="19">
    <source>
        <dbReference type="Proteomes" id="UP000321196"/>
    </source>
</evidence>
<reference evidence="18 19" key="1">
    <citation type="submission" date="2019-08" db="EMBL/GenBank/DDBJ databases">
        <authorList>
            <person name="Dong K."/>
        </authorList>
    </citation>
    <scope>NUCLEOTIDE SEQUENCE [LARGE SCALE GENOMIC DNA]</scope>
    <source>
        <strain evidence="18 19">M4-8</strain>
    </source>
</reference>
<feature type="compositionally biased region" description="Low complexity" evidence="10">
    <location>
        <begin position="1116"/>
        <end position="1142"/>
    </location>
</feature>
<evidence type="ECO:0000256" key="7">
    <source>
        <dbReference type="PIRSR" id="PIRSR615500-1"/>
    </source>
</evidence>
<evidence type="ECO:0000259" key="17">
    <source>
        <dbReference type="Pfam" id="PF17766"/>
    </source>
</evidence>
<name>A0A5C8HTZ7_9MICO</name>
<dbReference type="Pfam" id="PF00082">
    <property type="entry name" value="Peptidase_S8"/>
    <property type="match status" value="1"/>
</dbReference>
<dbReference type="Gene3D" id="2.60.120.380">
    <property type="match status" value="1"/>
</dbReference>
<feature type="signal peptide" evidence="12">
    <location>
        <begin position="1"/>
        <end position="32"/>
    </location>
</feature>
<keyword evidence="11" id="KW-0472">Membrane</keyword>
<dbReference type="OrthoDB" id="614750at2"/>
<evidence type="ECO:0000259" key="14">
    <source>
        <dbReference type="Pfam" id="PF02225"/>
    </source>
</evidence>
<feature type="region of interest" description="Disordered" evidence="10">
    <location>
        <begin position="1116"/>
        <end position="1144"/>
    </location>
</feature>
<dbReference type="InterPro" id="IPR007280">
    <property type="entry name" value="Peptidase_C_arc/bac"/>
</dbReference>
<dbReference type="InterPro" id="IPR041469">
    <property type="entry name" value="Subtilisin-like_FN3"/>
</dbReference>
<dbReference type="EMBL" id="VRSW01000001">
    <property type="protein sequence ID" value="TXK06563.1"/>
    <property type="molecule type" value="Genomic_DNA"/>
</dbReference>
<dbReference type="GO" id="GO:0004252">
    <property type="term" value="F:serine-type endopeptidase activity"/>
    <property type="evidence" value="ECO:0007669"/>
    <property type="project" value="UniProtKB-UniRule"/>
</dbReference>
<dbReference type="SUPFAM" id="SSF52743">
    <property type="entry name" value="Subtilisin-like"/>
    <property type="match status" value="1"/>
</dbReference>
<sequence>MSMEGRFGLKAGAVVTFAALIACTSAATTSFAAEPTEVSIPTPQNLEDGRYIVLLDDAPAATYEGGEAGLTATKPAEGDKLDATTDAVVEYSSHLENLQDEVAAEVGATPDANLTITLNAFTANLTASQAKQLAATNGVSAVVPDEILHPTAVPSTEFLGLEGDNGVWETYAGGPEGAGEGVVVGVIDTGIAPENPSFAGEPLGTTSGATPYLEGNTVVFNKADGGQFRSDRVTGDQWNLNDYSTKLIAAHYFSAGAAASGFDFQWDILSPRDGAGHGSHTASTAAGNYNVETTVSGLDFGPISGVAPAAKIASYKTCYEGQDPAVTTDDICAGSDLLAAIDRATKDGVDVINFSIGGGAATTVWDALDQAFFNAATAGIFVSASAGNSGPDYVTADHASPWYTTVAASTIPTYEGTVVGEGFEAPGATVSVPQGGEVTGDAIYAGDVAASGATAANAALCLPNTLDASLVAGKIVVCDRGSNARVDKSANVQAAGGIGMVLVNVGPGSLDTDMHSVPTVHIADTYRADLLATITETPEITLLPQNITDFVTPVPQIAGFSSRGPMMADGSDILKPDIAAPGVNILAAVNNVEDAAPQWGLMSGTSMAAPHIAGLAALYLGERPQATPGEIKSALMTTAYDTVDSEDASNPDPFAQGAGQVDAKLYFNAGLLYLNGPADWAAYLEGKGLYEFDGVEPIDGSDLNLASISIGSLAGPQTVTRTVTAQTAGTYEATIDVPGVTTVVEPSSITLAAGESATFTVSFENATAPTEQWATGFLTWSSDTIDVRSPIAVFPTAADAPLELYGEGVEGVIDYSITPGYDGELPLNLSGLTPYVLHEDTDNPVPGHSGNQDSGDADGEIGFILEVQEGAELARIDLDSSDDAGSDLDLTVYHLVSPTSYDKKYDAQTGSADEQVTIHAPAAGTYFILVDMYSVSGPMTWDLTTAVVDGAADGALTATPNPVAATKGVSTPVSLSWAGLENDQRYLGYVQYGDSAVSTIVTVDAGAAAPANTAAPVLSGSGVAGETLTVTPGEWDQDGLTFKYEWLKNGEAIAVADAPAGVNAVVPPDATDSSTYTPTAADVGATISVRVYASAEGNPNAGTADSNGIVITAAPTTSPTPTVDPTDPTNPTVAPTTAPTTPGAGGLPVTGAPDATLPLLVGFLIVALGGAAFVIGRKRRAHAE</sequence>
<evidence type="ECO:0000256" key="3">
    <source>
        <dbReference type="ARBA" id="ARBA00022670"/>
    </source>
</evidence>
<dbReference type="PROSITE" id="PS51257">
    <property type="entry name" value="PROKAR_LIPOPROTEIN"/>
    <property type="match status" value="1"/>
</dbReference>
<feature type="active site" description="Charge relay system" evidence="7 8">
    <location>
        <position position="277"/>
    </location>
</feature>
<evidence type="ECO:0000313" key="18">
    <source>
        <dbReference type="EMBL" id="TXK06563.1"/>
    </source>
</evidence>
<feature type="domain" description="Inhibitor I9" evidence="16">
    <location>
        <begin position="51"/>
        <end position="149"/>
    </location>
</feature>
<feature type="domain" description="Peptidase C-terminal archaeal/bacterial" evidence="15">
    <location>
        <begin position="866"/>
        <end position="930"/>
    </location>
</feature>
<proteinExistence type="inferred from homology"/>
<dbReference type="Pfam" id="PF02225">
    <property type="entry name" value="PA"/>
    <property type="match status" value="1"/>
</dbReference>
<dbReference type="Pfam" id="PF17766">
    <property type="entry name" value="fn3_6"/>
    <property type="match status" value="1"/>
</dbReference>
<organism evidence="18 19">
    <name type="scientific">Microbacterium mitrae</name>
    <dbReference type="NCBI Taxonomy" id="664640"/>
    <lineage>
        <taxon>Bacteria</taxon>
        <taxon>Bacillati</taxon>
        <taxon>Actinomycetota</taxon>
        <taxon>Actinomycetes</taxon>
        <taxon>Micrococcales</taxon>
        <taxon>Microbacteriaceae</taxon>
        <taxon>Microbacterium</taxon>
    </lineage>
</organism>
<evidence type="ECO:0000259" key="13">
    <source>
        <dbReference type="Pfam" id="PF00082"/>
    </source>
</evidence>
<dbReference type="CDD" id="cd02120">
    <property type="entry name" value="PA_subtilisin_like"/>
    <property type="match status" value="1"/>
</dbReference>
<dbReference type="Pfam" id="PF04151">
    <property type="entry name" value="PPC"/>
    <property type="match status" value="1"/>
</dbReference>
<keyword evidence="5 8" id="KW-0378">Hydrolase</keyword>
<evidence type="ECO:0000256" key="1">
    <source>
        <dbReference type="ARBA" id="ARBA00011073"/>
    </source>
</evidence>
<protein>
    <submittedName>
        <fullName evidence="18">S8 family serine peptidase</fullName>
    </submittedName>
</protein>
<comment type="similarity">
    <text evidence="1 8 9">Belongs to the peptidase S8 family.</text>
</comment>
<dbReference type="AlphaFoldDB" id="A0A5C8HTZ7"/>
<dbReference type="InterPro" id="IPR015500">
    <property type="entry name" value="Peptidase_S8_subtilisin-rel"/>
</dbReference>
<dbReference type="InterPro" id="IPR023827">
    <property type="entry name" value="Peptidase_S8_Asp-AS"/>
</dbReference>
<evidence type="ECO:0000256" key="5">
    <source>
        <dbReference type="ARBA" id="ARBA00022801"/>
    </source>
</evidence>
<keyword evidence="3 8" id="KW-0645">Protease</keyword>
<dbReference type="Gene3D" id="3.50.30.30">
    <property type="match status" value="1"/>
</dbReference>
<evidence type="ECO:0000256" key="2">
    <source>
        <dbReference type="ARBA" id="ARBA00022525"/>
    </source>
</evidence>
<dbReference type="Gene3D" id="2.60.40.2700">
    <property type="match status" value="1"/>
</dbReference>
<accession>A0A5C8HTZ7</accession>
<keyword evidence="11" id="KW-1133">Transmembrane helix</keyword>
<dbReference type="InterPro" id="IPR045051">
    <property type="entry name" value="SBT"/>
</dbReference>
<feature type="active site" description="Charge relay system" evidence="7 8">
    <location>
        <position position="606"/>
    </location>
</feature>
<dbReference type="PROSITE" id="PS00136">
    <property type="entry name" value="SUBTILASE_ASP"/>
    <property type="match status" value="1"/>
</dbReference>
<dbReference type="Pfam" id="PF05922">
    <property type="entry name" value="Inhibitor_I9"/>
    <property type="match status" value="1"/>
</dbReference>
<feature type="chain" id="PRO_5023062174" evidence="12">
    <location>
        <begin position="33"/>
        <end position="1184"/>
    </location>
</feature>
<gene>
    <name evidence="18" type="ORF">FVP60_06365</name>
</gene>
<dbReference type="Gene3D" id="3.40.50.200">
    <property type="entry name" value="Peptidase S8/S53 domain"/>
    <property type="match status" value="1"/>
</dbReference>
<evidence type="ECO:0000256" key="6">
    <source>
        <dbReference type="ARBA" id="ARBA00022825"/>
    </source>
</evidence>
<dbReference type="PROSITE" id="PS51892">
    <property type="entry name" value="SUBTILASE"/>
    <property type="match status" value="1"/>
</dbReference>
<evidence type="ECO:0000259" key="16">
    <source>
        <dbReference type="Pfam" id="PF05922"/>
    </source>
</evidence>
<dbReference type="InterPro" id="IPR023828">
    <property type="entry name" value="Peptidase_S8_Ser-AS"/>
</dbReference>
<feature type="transmembrane region" description="Helical" evidence="11">
    <location>
        <begin position="1157"/>
        <end position="1176"/>
    </location>
</feature>
<evidence type="ECO:0000259" key="15">
    <source>
        <dbReference type="Pfam" id="PF04151"/>
    </source>
</evidence>
<keyword evidence="11" id="KW-0812">Transmembrane</keyword>
<evidence type="ECO:0000256" key="8">
    <source>
        <dbReference type="PROSITE-ProRule" id="PRU01240"/>
    </source>
</evidence>
<dbReference type="InterPro" id="IPR036852">
    <property type="entry name" value="Peptidase_S8/S53_dom_sf"/>
</dbReference>
<dbReference type="PANTHER" id="PTHR10795">
    <property type="entry name" value="PROPROTEIN CONVERTASE SUBTILISIN/KEXIN"/>
    <property type="match status" value="1"/>
</dbReference>
<keyword evidence="6 8" id="KW-0720">Serine protease</keyword>
<keyword evidence="4 12" id="KW-0732">Signal</keyword>
<evidence type="ECO:0000256" key="9">
    <source>
        <dbReference type="RuleBase" id="RU003355"/>
    </source>
</evidence>
<evidence type="ECO:0000256" key="12">
    <source>
        <dbReference type="SAM" id="SignalP"/>
    </source>
</evidence>
<dbReference type="InterPro" id="IPR046450">
    <property type="entry name" value="PA_dom_sf"/>
</dbReference>
<feature type="active site" description="Charge relay system" evidence="7 8">
    <location>
        <position position="188"/>
    </location>
</feature>
<dbReference type="InterPro" id="IPR010259">
    <property type="entry name" value="S8pro/Inhibitor_I9"/>
</dbReference>
<dbReference type="PRINTS" id="PR00723">
    <property type="entry name" value="SUBTILISIN"/>
</dbReference>
<dbReference type="GO" id="GO:0006508">
    <property type="term" value="P:proteolysis"/>
    <property type="evidence" value="ECO:0007669"/>
    <property type="project" value="UniProtKB-KW"/>
</dbReference>
<keyword evidence="19" id="KW-1185">Reference proteome</keyword>
<evidence type="ECO:0000256" key="10">
    <source>
        <dbReference type="SAM" id="MobiDB-lite"/>
    </source>
</evidence>